<evidence type="ECO:0000256" key="1">
    <source>
        <dbReference type="SAM" id="SignalP"/>
    </source>
</evidence>
<protein>
    <recommendedName>
        <fullName evidence="4">F5/8 type C domain-containing protein</fullName>
    </recommendedName>
</protein>
<keyword evidence="3" id="KW-1185">Reference proteome</keyword>
<dbReference type="InterPro" id="IPR008979">
    <property type="entry name" value="Galactose-bd-like_sf"/>
</dbReference>
<dbReference type="SUPFAM" id="SSF49785">
    <property type="entry name" value="Galactose-binding domain-like"/>
    <property type="match status" value="1"/>
</dbReference>
<feature type="chain" id="PRO_5042266672" description="F5/8 type C domain-containing protein" evidence="1">
    <location>
        <begin position="19"/>
        <end position="266"/>
    </location>
</feature>
<keyword evidence="1" id="KW-0732">Signal</keyword>
<dbReference type="EMBL" id="JAWZYT010001506">
    <property type="protein sequence ID" value="KAK4311513.1"/>
    <property type="molecule type" value="Genomic_DNA"/>
</dbReference>
<gene>
    <name evidence="2" type="ORF">Pmani_016981</name>
</gene>
<evidence type="ECO:0000313" key="2">
    <source>
        <dbReference type="EMBL" id="KAK4311513.1"/>
    </source>
</evidence>
<organism evidence="2 3">
    <name type="scientific">Petrolisthes manimaculis</name>
    <dbReference type="NCBI Taxonomy" id="1843537"/>
    <lineage>
        <taxon>Eukaryota</taxon>
        <taxon>Metazoa</taxon>
        <taxon>Ecdysozoa</taxon>
        <taxon>Arthropoda</taxon>
        <taxon>Crustacea</taxon>
        <taxon>Multicrustacea</taxon>
        <taxon>Malacostraca</taxon>
        <taxon>Eumalacostraca</taxon>
        <taxon>Eucarida</taxon>
        <taxon>Decapoda</taxon>
        <taxon>Pleocyemata</taxon>
        <taxon>Anomura</taxon>
        <taxon>Galatheoidea</taxon>
        <taxon>Porcellanidae</taxon>
        <taxon>Petrolisthes</taxon>
    </lineage>
</organism>
<comment type="caution">
    <text evidence="2">The sequence shown here is derived from an EMBL/GenBank/DDBJ whole genome shotgun (WGS) entry which is preliminary data.</text>
</comment>
<dbReference type="AlphaFoldDB" id="A0AAE1PNY7"/>
<evidence type="ECO:0000313" key="3">
    <source>
        <dbReference type="Proteomes" id="UP001292094"/>
    </source>
</evidence>
<dbReference type="Proteomes" id="UP001292094">
    <property type="component" value="Unassembled WGS sequence"/>
</dbReference>
<proteinExistence type="predicted"/>
<accession>A0AAE1PNY7</accession>
<evidence type="ECO:0008006" key="4">
    <source>
        <dbReference type="Google" id="ProtNLM"/>
    </source>
</evidence>
<feature type="signal peptide" evidence="1">
    <location>
        <begin position="1"/>
        <end position="18"/>
    </location>
</feature>
<reference evidence="2" key="1">
    <citation type="submission" date="2023-11" db="EMBL/GenBank/DDBJ databases">
        <title>Genome assemblies of two species of porcelain crab, Petrolisthes cinctipes and Petrolisthes manimaculis (Anomura: Porcellanidae).</title>
        <authorList>
            <person name="Angst P."/>
        </authorList>
    </citation>
    <scope>NUCLEOTIDE SEQUENCE</scope>
    <source>
        <strain evidence="2">PB745_02</strain>
        <tissue evidence="2">Gill</tissue>
    </source>
</reference>
<name>A0AAE1PNY7_9EUCA</name>
<sequence length="266" mass="29539">MRRLRLFVELIRVALVRVALVRVALLSHQPADAVMSNFRYAEVTPSFPSDLQRCLLMTKKVEAGSVTSCAAVCHSLQSCSLFCIQGTTCHLFRAKVTSGWAGAGTGAPNQFTRCWSLYIYSNDIGRGVSTAAESVYLSFVPSNPVGLPYSCDNVNSCYESLIDINPYWMADLGSPKSVSEVRIHRYALLDPVVEFRLGNDTTAANNPHFVTSFTTTIFGELFLKPPTPAIGRYFFVTENLLSDIRVCDVWILGVQDSDTWKPNWMN</sequence>